<name>A0A4Y2TLD0_ARAVE</name>
<protein>
    <submittedName>
        <fullName evidence="1">Uncharacterized protein</fullName>
    </submittedName>
</protein>
<gene>
    <name evidence="1" type="ORF">AVEN_245331_1</name>
</gene>
<evidence type="ECO:0000313" key="1">
    <source>
        <dbReference type="EMBL" id="GBO01368.1"/>
    </source>
</evidence>
<dbReference type="AlphaFoldDB" id="A0A4Y2TLD0"/>
<sequence>MLQTNRPGDQHGYVVADKFRLKDSGENCQPAALTQGTVTPKVTAAIRKSKHRFHVLYFPLFFDENSRGACAKEGFRTDAKKYSKQGHGGSYVLISFSLERFRKSAQPLLLIVH</sequence>
<reference evidence="1 2" key="1">
    <citation type="journal article" date="2019" name="Sci. Rep.">
        <title>Orb-weaving spider Araneus ventricosus genome elucidates the spidroin gene catalogue.</title>
        <authorList>
            <person name="Kono N."/>
            <person name="Nakamura H."/>
            <person name="Ohtoshi R."/>
            <person name="Moran D.A.P."/>
            <person name="Shinohara A."/>
            <person name="Yoshida Y."/>
            <person name="Fujiwara M."/>
            <person name="Mori M."/>
            <person name="Tomita M."/>
            <person name="Arakawa K."/>
        </authorList>
    </citation>
    <scope>NUCLEOTIDE SEQUENCE [LARGE SCALE GENOMIC DNA]</scope>
</reference>
<evidence type="ECO:0000313" key="2">
    <source>
        <dbReference type="Proteomes" id="UP000499080"/>
    </source>
</evidence>
<proteinExistence type="predicted"/>
<dbReference type="EMBL" id="BGPR01029535">
    <property type="protein sequence ID" value="GBO01368.1"/>
    <property type="molecule type" value="Genomic_DNA"/>
</dbReference>
<dbReference type="Proteomes" id="UP000499080">
    <property type="component" value="Unassembled WGS sequence"/>
</dbReference>
<comment type="caution">
    <text evidence="1">The sequence shown here is derived from an EMBL/GenBank/DDBJ whole genome shotgun (WGS) entry which is preliminary data.</text>
</comment>
<accession>A0A4Y2TLD0</accession>
<keyword evidence="2" id="KW-1185">Reference proteome</keyword>
<organism evidence="1 2">
    <name type="scientific">Araneus ventricosus</name>
    <name type="common">Orbweaver spider</name>
    <name type="synonym">Epeira ventricosa</name>
    <dbReference type="NCBI Taxonomy" id="182803"/>
    <lineage>
        <taxon>Eukaryota</taxon>
        <taxon>Metazoa</taxon>
        <taxon>Ecdysozoa</taxon>
        <taxon>Arthropoda</taxon>
        <taxon>Chelicerata</taxon>
        <taxon>Arachnida</taxon>
        <taxon>Araneae</taxon>
        <taxon>Araneomorphae</taxon>
        <taxon>Entelegynae</taxon>
        <taxon>Araneoidea</taxon>
        <taxon>Araneidae</taxon>
        <taxon>Araneus</taxon>
    </lineage>
</organism>